<reference evidence="2" key="1">
    <citation type="submission" date="2020-04" db="EMBL/GenBank/DDBJ databases">
        <authorList>
            <person name="Zhang T."/>
        </authorList>
    </citation>
    <scope>NUCLEOTIDE SEQUENCE</scope>
    <source>
        <strain evidence="2">HKST-UBA13</strain>
    </source>
</reference>
<accession>A0A955RGR9</accession>
<keyword evidence="1" id="KW-0472">Membrane</keyword>
<feature type="transmembrane region" description="Helical" evidence="1">
    <location>
        <begin position="7"/>
        <end position="29"/>
    </location>
</feature>
<organism evidence="2 3">
    <name type="scientific">Candidatus Dojkabacteria bacterium</name>
    <dbReference type="NCBI Taxonomy" id="2099670"/>
    <lineage>
        <taxon>Bacteria</taxon>
        <taxon>Candidatus Dojkabacteria</taxon>
    </lineage>
</organism>
<reference evidence="2" key="2">
    <citation type="journal article" date="2021" name="Microbiome">
        <title>Successional dynamics and alternative stable states in a saline activated sludge microbial community over 9 years.</title>
        <authorList>
            <person name="Wang Y."/>
            <person name="Ye J."/>
            <person name="Ju F."/>
            <person name="Liu L."/>
            <person name="Boyd J.A."/>
            <person name="Deng Y."/>
            <person name="Parks D.H."/>
            <person name="Jiang X."/>
            <person name="Yin X."/>
            <person name="Woodcroft B.J."/>
            <person name="Tyson G.W."/>
            <person name="Hugenholtz P."/>
            <person name="Polz M.F."/>
            <person name="Zhang T."/>
        </authorList>
    </citation>
    <scope>NUCLEOTIDE SEQUENCE</scope>
    <source>
        <strain evidence="2">HKST-UBA13</strain>
    </source>
</reference>
<evidence type="ECO:0000256" key="1">
    <source>
        <dbReference type="SAM" id="Phobius"/>
    </source>
</evidence>
<protein>
    <submittedName>
        <fullName evidence="2">Uncharacterized protein</fullName>
    </submittedName>
</protein>
<keyword evidence="1" id="KW-0812">Transmembrane</keyword>
<dbReference type="Proteomes" id="UP000775877">
    <property type="component" value="Unassembled WGS sequence"/>
</dbReference>
<name>A0A955RGR9_9BACT</name>
<dbReference type="EMBL" id="JAGQLJ010000068">
    <property type="protein sequence ID" value="MCA9381269.1"/>
    <property type="molecule type" value="Genomic_DNA"/>
</dbReference>
<gene>
    <name evidence="2" type="ORF">KC678_03320</name>
</gene>
<keyword evidence="1" id="KW-1133">Transmembrane helix</keyword>
<evidence type="ECO:0000313" key="2">
    <source>
        <dbReference type="EMBL" id="MCA9381269.1"/>
    </source>
</evidence>
<dbReference type="AlphaFoldDB" id="A0A955RGR9"/>
<comment type="caution">
    <text evidence="2">The sequence shown here is derived from an EMBL/GenBank/DDBJ whole genome shotgun (WGS) entry which is preliminary data.</text>
</comment>
<evidence type="ECO:0000313" key="3">
    <source>
        <dbReference type="Proteomes" id="UP000775877"/>
    </source>
</evidence>
<proteinExistence type="predicted"/>
<sequence>MELVRENIIYIVIALAVVIVLFFGLFSLFNRDSNVSVAAANGEVLGAFEMRQETPSGNFLVSYSYPTGWHVDQNGVTSNIGYFENTNKQMRIYYVFESFQEKYKGTSKKTFVDANGLKRKMYWKEYSKEDVYYIDTIWPVESLKSSVRFTCMGPKSGRNIIKSQCEAFIYSFRLD</sequence>